<organism evidence="1">
    <name type="scientific">Anguilla anguilla</name>
    <name type="common">European freshwater eel</name>
    <name type="synonym">Muraena anguilla</name>
    <dbReference type="NCBI Taxonomy" id="7936"/>
    <lineage>
        <taxon>Eukaryota</taxon>
        <taxon>Metazoa</taxon>
        <taxon>Chordata</taxon>
        <taxon>Craniata</taxon>
        <taxon>Vertebrata</taxon>
        <taxon>Euteleostomi</taxon>
        <taxon>Actinopterygii</taxon>
        <taxon>Neopterygii</taxon>
        <taxon>Teleostei</taxon>
        <taxon>Anguilliformes</taxon>
        <taxon>Anguillidae</taxon>
        <taxon>Anguilla</taxon>
    </lineage>
</organism>
<proteinExistence type="predicted"/>
<dbReference type="EMBL" id="GBXM01059247">
    <property type="protein sequence ID" value="JAH49330.1"/>
    <property type="molecule type" value="Transcribed_RNA"/>
</dbReference>
<name>A0A0E9T903_ANGAN</name>
<sequence>MHVMEKQQVDLINPCLALKNCAILYLHSEMEI</sequence>
<dbReference type="AlphaFoldDB" id="A0A0E9T903"/>
<reference evidence="1" key="2">
    <citation type="journal article" date="2015" name="Fish Shellfish Immunol.">
        <title>Early steps in the European eel (Anguilla anguilla)-Vibrio vulnificus interaction in the gills: Role of the RtxA13 toxin.</title>
        <authorList>
            <person name="Callol A."/>
            <person name="Pajuelo D."/>
            <person name="Ebbesson L."/>
            <person name="Teles M."/>
            <person name="MacKenzie S."/>
            <person name="Amaro C."/>
        </authorList>
    </citation>
    <scope>NUCLEOTIDE SEQUENCE</scope>
</reference>
<reference evidence="1" key="1">
    <citation type="submission" date="2014-11" db="EMBL/GenBank/DDBJ databases">
        <authorList>
            <person name="Amaro Gonzalez C."/>
        </authorList>
    </citation>
    <scope>NUCLEOTIDE SEQUENCE</scope>
</reference>
<protein>
    <submittedName>
        <fullName evidence="1">Uncharacterized protein</fullName>
    </submittedName>
</protein>
<evidence type="ECO:0000313" key="1">
    <source>
        <dbReference type="EMBL" id="JAH49330.1"/>
    </source>
</evidence>
<accession>A0A0E9T903</accession>